<reference evidence="4" key="1">
    <citation type="journal article" date="2019" name="Int. J. Syst. Evol. Microbiol.">
        <title>The Global Catalogue of Microorganisms (GCM) 10K type strain sequencing project: providing services to taxonomists for standard genome sequencing and annotation.</title>
        <authorList>
            <consortium name="The Broad Institute Genomics Platform"/>
            <consortium name="The Broad Institute Genome Sequencing Center for Infectious Disease"/>
            <person name="Wu L."/>
            <person name="Ma J."/>
        </authorList>
    </citation>
    <scope>NUCLEOTIDE SEQUENCE [LARGE SCALE GENOMIC DNA]</scope>
    <source>
        <strain evidence="4">JCM 13595</strain>
    </source>
</reference>
<comment type="caution">
    <text evidence="3">The sequence shown here is derived from an EMBL/GenBank/DDBJ whole genome shotgun (WGS) entry which is preliminary data.</text>
</comment>
<dbReference type="Proteomes" id="UP001501461">
    <property type="component" value="Unassembled WGS sequence"/>
</dbReference>
<keyword evidence="4" id="KW-1185">Reference proteome</keyword>
<dbReference type="RefSeq" id="WP_343958736.1">
    <property type="nucleotide sequence ID" value="NZ_BAAAMN010000048.1"/>
</dbReference>
<protein>
    <recommendedName>
        <fullName evidence="5">Serine/threonine protein kinase</fullName>
    </recommendedName>
</protein>
<evidence type="ECO:0008006" key="5">
    <source>
        <dbReference type="Google" id="ProtNLM"/>
    </source>
</evidence>
<gene>
    <name evidence="3" type="ORF">GCM10009720_22770</name>
</gene>
<feature type="transmembrane region" description="Helical" evidence="2">
    <location>
        <begin position="24"/>
        <end position="49"/>
    </location>
</feature>
<feature type="compositionally biased region" description="Low complexity" evidence="1">
    <location>
        <begin position="55"/>
        <end position="74"/>
    </location>
</feature>
<evidence type="ECO:0000256" key="1">
    <source>
        <dbReference type="SAM" id="MobiDB-lite"/>
    </source>
</evidence>
<keyword evidence="2" id="KW-0812">Transmembrane</keyword>
<keyword evidence="2" id="KW-1133">Transmembrane helix</keyword>
<accession>A0ABP5G8T5</accession>
<evidence type="ECO:0000256" key="2">
    <source>
        <dbReference type="SAM" id="Phobius"/>
    </source>
</evidence>
<feature type="region of interest" description="Disordered" evidence="1">
    <location>
        <begin position="53"/>
        <end position="86"/>
    </location>
</feature>
<evidence type="ECO:0000313" key="4">
    <source>
        <dbReference type="Proteomes" id="UP001501461"/>
    </source>
</evidence>
<name>A0ABP5G8T5_9MICC</name>
<sequence>MADNANLPPRPKRIPPHILRRRRIVAVIILLIILGLIGWGIWALVSLFVPDEQQDQPQPEPTVSESASPAPSESESPDDDTAANANACDPDVLAVTGATDQETYGADEFPTFSMTIAHEGDELCDASLGSDQQSFVVEDAEGEFVFSTRACQVDPQSQVVEMEPGQSEAVEFQWERVGTDESCETVVEDISAGEYQLVVGLGEETAEPVTFELQ</sequence>
<proteinExistence type="predicted"/>
<evidence type="ECO:0000313" key="3">
    <source>
        <dbReference type="EMBL" id="GAA2041681.1"/>
    </source>
</evidence>
<organism evidence="3 4">
    <name type="scientific">Yaniella flava</name>
    <dbReference type="NCBI Taxonomy" id="287930"/>
    <lineage>
        <taxon>Bacteria</taxon>
        <taxon>Bacillati</taxon>
        <taxon>Actinomycetota</taxon>
        <taxon>Actinomycetes</taxon>
        <taxon>Micrococcales</taxon>
        <taxon>Micrococcaceae</taxon>
        <taxon>Yaniella</taxon>
    </lineage>
</organism>
<dbReference type="EMBL" id="BAAAMN010000048">
    <property type="protein sequence ID" value="GAA2041681.1"/>
    <property type="molecule type" value="Genomic_DNA"/>
</dbReference>
<keyword evidence="2" id="KW-0472">Membrane</keyword>